<sequence>MLTTNTIEASQRKVELPGHAFTVVCMLLFFLHAFCGAFLIARARLYWYIEHPYLVYFVDLLAPEENRHFKFVGTSFGCLGALHLLRLLE</sequence>
<organism evidence="2 3">
    <name type="scientific">Globisporangium ultimum (strain ATCC 200006 / CBS 805.95 / DAOM BR144)</name>
    <name type="common">Pythium ultimum</name>
    <dbReference type="NCBI Taxonomy" id="431595"/>
    <lineage>
        <taxon>Eukaryota</taxon>
        <taxon>Sar</taxon>
        <taxon>Stramenopiles</taxon>
        <taxon>Oomycota</taxon>
        <taxon>Peronosporomycetes</taxon>
        <taxon>Pythiales</taxon>
        <taxon>Pythiaceae</taxon>
        <taxon>Globisporangium</taxon>
    </lineage>
</organism>
<dbReference type="InParanoid" id="K3WSF5"/>
<protein>
    <submittedName>
        <fullName evidence="2">Uncharacterized protein</fullName>
    </submittedName>
</protein>
<evidence type="ECO:0000313" key="3">
    <source>
        <dbReference type="Proteomes" id="UP000019132"/>
    </source>
</evidence>
<dbReference type="EMBL" id="GL376617">
    <property type="status" value="NOT_ANNOTATED_CDS"/>
    <property type="molecule type" value="Genomic_DNA"/>
</dbReference>
<feature type="transmembrane region" description="Helical" evidence="1">
    <location>
        <begin position="21"/>
        <end position="49"/>
    </location>
</feature>
<dbReference type="Proteomes" id="UP000019132">
    <property type="component" value="Unassembled WGS sequence"/>
</dbReference>
<accession>K3WSF5</accession>
<evidence type="ECO:0000256" key="1">
    <source>
        <dbReference type="SAM" id="Phobius"/>
    </source>
</evidence>
<keyword evidence="1" id="KW-0812">Transmembrane</keyword>
<keyword evidence="1" id="KW-1133">Transmembrane helix</keyword>
<keyword evidence="3" id="KW-1185">Reference proteome</keyword>
<reference evidence="2" key="3">
    <citation type="submission" date="2015-02" db="UniProtKB">
        <authorList>
            <consortium name="EnsemblProtists"/>
        </authorList>
    </citation>
    <scope>IDENTIFICATION</scope>
    <source>
        <strain evidence="2">DAOM BR144</strain>
    </source>
</reference>
<dbReference type="VEuPathDB" id="FungiDB:PYU1_G007883"/>
<evidence type="ECO:0000313" key="2">
    <source>
        <dbReference type="EnsemblProtists" id="PYU1_T007899"/>
    </source>
</evidence>
<reference evidence="3" key="1">
    <citation type="journal article" date="2010" name="Genome Biol.">
        <title>Genome sequence of the necrotrophic plant pathogen Pythium ultimum reveals original pathogenicity mechanisms and effector repertoire.</title>
        <authorList>
            <person name="Levesque C.A."/>
            <person name="Brouwer H."/>
            <person name="Cano L."/>
            <person name="Hamilton J.P."/>
            <person name="Holt C."/>
            <person name="Huitema E."/>
            <person name="Raffaele S."/>
            <person name="Robideau G.P."/>
            <person name="Thines M."/>
            <person name="Win J."/>
            <person name="Zerillo M.M."/>
            <person name="Beakes G.W."/>
            <person name="Boore J.L."/>
            <person name="Busam D."/>
            <person name="Dumas B."/>
            <person name="Ferriera S."/>
            <person name="Fuerstenberg S.I."/>
            <person name="Gachon C.M."/>
            <person name="Gaulin E."/>
            <person name="Govers F."/>
            <person name="Grenville-Briggs L."/>
            <person name="Horner N."/>
            <person name="Hostetler J."/>
            <person name="Jiang R.H."/>
            <person name="Johnson J."/>
            <person name="Krajaejun T."/>
            <person name="Lin H."/>
            <person name="Meijer H.J."/>
            <person name="Moore B."/>
            <person name="Morris P."/>
            <person name="Phuntmart V."/>
            <person name="Puiu D."/>
            <person name="Shetty J."/>
            <person name="Stajich J.E."/>
            <person name="Tripathy S."/>
            <person name="Wawra S."/>
            <person name="van West P."/>
            <person name="Whitty B.R."/>
            <person name="Coutinho P.M."/>
            <person name="Henrissat B."/>
            <person name="Martin F."/>
            <person name="Thomas P.D."/>
            <person name="Tyler B.M."/>
            <person name="De Vries R.P."/>
            <person name="Kamoun S."/>
            <person name="Yandell M."/>
            <person name="Tisserat N."/>
            <person name="Buell C.R."/>
        </authorList>
    </citation>
    <scope>NUCLEOTIDE SEQUENCE</scope>
    <source>
        <strain evidence="3">DAOM:BR144</strain>
    </source>
</reference>
<dbReference type="HOGENOM" id="CLU_2459684_0_0_1"/>
<dbReference type="EnsemblProtists" id="PYU1_T007899">
    <property type="protein sequence ID" value="PYU1_T007899"/>
    <property type="gene ID" value="PYU1_G007883"/>
</dbReference>
<dbReference type="AlphaFoldDB" id="K3WSF5"/>
<name>K3WSF5_GLOUD</name>
<keyword evidence="1" id="KW-0472">Membrane</keyword>
<proteinExistence type="predicted"/>
<reference evidence="3" key="2">
    <citation type="submission" date="2010-04" db="EMBL/GenBank/DDBJ databases">
        <authorList>
            <person name="Buell R."/>
            <person name="Hamilton J."/>
            <person name="Hostetler J."/>
        </authorList>
    </citation>
    <scope>NUCLEOTIDE SEQUENCE [LARGE SCALE GENOMIC DNA]</scope>
    <source>
        <strain evidence="3">DAOM:BR144</strain>
    </source>
</reference>